<dbReference type="EMBL" id="VOFY01000001">
    <property type="protein sequence ID" value="KAA8596145.1"/>
    <property type="molecule type" value="Genomic_DNA"/>
</dbReference>
<evidence type="ECO:0000313" key="2">
    <source>
        <dbReference type="Proteomes" id="UP000327493"/>
    </source>
</evidence>
<proteinExistence type="predicted"/>
<reference evidence="1 2" key="1">
    <citation type="submission" date="2019-08" db="EMBL/GenBank/DDBJ databases">
        <title>A chromosome-level genome assembly, high-density linkage maps, and genome scans reveal the genomic architecture of hybrid incompatibilities underlying speciation via character displacement in darters (Percidae: Etheostominae).</title>
        <authorList>
            <person name="Moran R.L."/>
            <person name="Catchen J.M."/>
            <person name="Fuller R.C."/>
        </authorList>
    </citation>
    <scope>NUCLEOTIDE SEQUENCE [LARGE SCALE GENOMIC DNA]</scope>
    <source>
        <strain evidence="1">EspeVRDwgs_2016</strain>
        <tissue evidence="1">Muscle</tissue>
    </source>
</reference>
<dbReference type="Proteomes" id="UP000327493">
    <property type="component" value="Chromosome 1"/>
</dbReference>
<protein>
    <submittedName>
        <fullName evidence="1">Uncharacterized protein</fullName>
    </submittedName>
</protein>
<sequence length="40" mass="4530">MFPSRVPTVGHRAPETWLGPRPCYQLQCIQHLLPWQGGDG</sequence>
<dbReference type="AlphaFoldDB" id="A0A5J5DRW2"/>
<keyword evidence="2" id="KW-1185">Reference proteome</keyword>
<organism evidence="1 2">
    <name type="scientific">Etheostoma spectabile</name>
    <name type="common">orangethroat darter</name>
    <dbReference type="NCBI Taxonomy" id="54343"/>
    <lineage>
        <taxon>Eukaryota</taxon>
        <taxon>Metazoa</taxon>
        <taxon>Chordata</taxon>
        <taxon>Craniata</taxon>
        <taxon>Vertebrata</taxon>
        <taxon>Euteleostomi</taxon>
        <taxon>Actinopterygii</taxon>
        <taxon>Neopterygii</taxon>
        <taxon>Teleostei</taxon>
        <taxon>Neoteleostei</taxon>
        <taxon>Acanthomorphata</taxon>
        <taxon>Eupercaria</taxon>
        <taxon>Perciformes</taxon>
        <taxon>Percoidei</taxon>
        <taxon>Percidae</taxon>
        <taxon>Etheostomatinae</taxon>
        <taxon>Etheostoma</taxon>
    </lineage>
</organism>
<comment type="caution">
    <text evidence="1">The sequence shown here is derived from an EMBL/GenBank/DDBJ whole genome shotgun (WGS) entry which is preliminary data.</text>
</comment>
<gene>
    <name evidence="1" type="ORF">FQN60_011436</name>
</gene>
<name>A0A5J5DRW2_9PERO</name>
<evidence type="ECO:0000313" key="1">
    <source>
        <dbReference type="EMBL" id="KAA8596145.1"/>
    </source>
</evidence>
<accession>A0A5J5DRW2</accession>